<keyword evidence="1" id="KW-1133">Transmembrane helix</keyword>
<dbReference type="PANTHER" id="PTHR37577:SF1">
    <property type="entry name" value="INTEGRAL MEMBRANE PROTEIN"/>
    <property type="match status" value="1"/>
</dbReference>
<organism evidence="2 3">
    <name type="scientific">Zopfia rhizophila CBS 207.26</name>
    <dbReference type="NCBI Taxonomy" id="1314779"/>
    <lineage>
        <taxon>Eukaryota</taxon>
        <taxon>Fungi</taxon>
        <taxon>Dikarya</taxon>
        <taxon>Ascomycota</taxon>
        <taxon>Pezizomycotina</taxon>
        <taxon>Dothideomycetes</taxon>
        <taxon>Dothideomycetes incertae sedis</taxon>
        <taxon>Zopfiaceae</taxon>
        <taxon>Zopfia</taxon>
    </lineage>
</organism>
<dbReference type="InterPro" id="IPR053018">
    <property type="entry name" value="Elsinochrome_Biosynth-Asso"/>
</dbReference>
<dbReference type="EMBL" id="ML994617">
    <property type="protein sequence ID" value="KAF2191213.1"/>
    <property type="molecule type" value="Genomic_DNA"/>
</dbReference>
<evidence type="ECO:0000313" key="2">
    <source>
        <dbReference type="EMBL" id="KAF2191213.1"/>
    </source>
</evidence>
<feature type="transmembrane region" description="Helical" evidence="1">
    <location>
        <begin position="307"/>
        <end position="328"/>
    </location>
</feature>
<sequence length="460" mass="52489">MGLTHDSFLECSQYAVDVSNVSSYDSYLYCSSRYSGNNLIDSFYINVTDFSCSCFEYCNCPPFVPDPDIAGTGVLAAFVVSAGLTIIATALHLVLTRTNCPETWNPLDRVCRIPLDCLRKRSSRFASLANSDNHHTLVRCLYDLVLSLSDTQLVVGIAMLSAAVLRLHQDSITVYHLNTVINLAWLSSGVHTLTLLVIRIELIGSIKPAERRENGRDIELVERQENERVVEPTERRENGRDIETVERRGTMRRVKPAIIIRVACMLALATLLLYCSWISGYEKWDERFDCPAKCTIGLRKGGLPLQWMVINFVFILWHYPLNIFGLWFRGRKIWVDRVRYRLIDDKGGKNGKSKRKENGRGGLPRRTEAWSVIIFVFWYIPASEAMDVLVEISWFSLGFYWVFTDRHSMHQEMGEDEKAAENNIRGFGQLVPLFLLLAPILQIFESYAGEFYPTQVLVAL</sequence>
<feature type="transmembrane region" description="Helical" evidence="1">
    <location>
        <begin position="183"/>
        <end position="202"/>
    </location>
</feature>
<feature type="transmembrane region" description="Helical" evidence="1">
    <location>
        <begin position="258"/>
        <end position="279"/>
    </location>
</feature>
<gene>
    <name evidence="2" type="ORF">K469DRAFT_808346</name>
</gene>
<feature type="transmembrane region" description="Helical" evidence="1">
    <location>
        <begin position="74"/>
        <end position="95"/>
    </location>
</feature>
<dbReference type="Proteomes" id="UP000800200">
    <property type="component" value="Unassembled WGS sequence"/>
</dbReference>
<dbReference type="PANTHER" id="PTHR37577">
    <property type="entry name" value="INTEGRAL MEMBRANE PROTEIN"/>
    <property type="match status" value="1"/>
</dbReference>
<protein>
    <submittedName>
        <fullName evidence="2">Uncharacterized protein</fullName>
    </submittedName>
</protein>
<feature type="transmembrane region" description="Helical" evidence="1">
    <location>
        <begin position="141"/>
        <end position="163"/>
    </location>
</feature>
<keyword evidence="1" id="KW-0812">Transmembrane</keyword>
<name>A0A6A6EJL9_9PEZI</name>
<accession>A0A6A6EJL9</accession>
<proteinExistence type="predicted"/>
<evidence type="ECO:0000256" key="1">
    <source>
        <dbReference type="SAM" id="Phobius"/>
    </source>
</evidence>
<dbReference type="OrthoDB" id="5427664at2759"/>
<reference evidence="2" key="1">
    <citation type="journal article" date="2020" name="Stud. Mycol.">
        <title>101 Dothideomycetes genomes: a test case for predicting lifestyles and emergence of pathogens.</title>
        <authorList>
            <person name="Haridas S."/>
            <person name="Albert R."/>
            <person name="Binder M."/>
            <person name="Bloem J."/>
            <person name="Labutti K."/>
            <person name="Salamov A."/>
            <person name="Andreopoulos B."/>
            <person name="Baker S."/>
            <person name="Barry K."/>
            <person name="Bills G."/>
            <person name="Bluhm B."/>
            <person name="Cannon C."/>
            <person name="Castanera R."/>
            <person name="Culley D."/>
            <person name="Daum C."/>
            <person name="Ezra D."/>
            <person name="Gonzalez J."/>
            <person name="Henrissat B."/>
            <person name="Kuo A."/>
            <person name="Liang C."/>
            <person name="Lipzen A."/>
            <person name="Lutzoni F."/>
            <person name="Magnuson J."/>
            <person name="Mondo S."/>
            <person name="Nolan M."/>
            <person name="Ohm R."/>
            <person name="Pangilinan J."/>
            <person name="Park H.-J."/>
            <person name="Ramirez L."/>
            <person name="Alfaro M."/>
            <person name="Sun H."/>
            <person name="Tritt A."/>
            <person name="Yoshinaga Y."/>
            <person name="Zwiers L.-H."/>
            <person name="Turgeon B."/>
            <person name="Goodwin S."/>
            <person name="Spatafora J."/>
            <person name="Crous P."/>
            <person name="Grigoriev I."/>
        </authorList>
    </citation>
    <scope>NUCLEOTIDE SEQUENCE</scope>
    <source>
        <strain evidence="2">CBS 207.26</strain>
    </source>
</reference>
<keyword evidence="1" id="KW-0472">Membrane</keyword>
<keyword evidence="3" id="KW-1185">Reference proteome</keyword>
<evidence type="ECO:0000313" key="3">
    <source>
        <dbReference type="Proteomes" id="UP000800200"/>
    </source>
</evidence>
<dbReference type="AlphaFoldDB" id="A0A6A6EJL9"/>